<dbReference type="RefSeq" id="WP_332082200.1">
    <property type="nucleotide sequence ID" value="NZ_JAZHYN010000033.1"/>
</dbReference>
<keyword evidence="1" id="KW-0472">Membrane</keyword>
<dbReference type="Proteomes" id="UP001350748">
    <property type="component" value="Unassembled WGS sequence"/>
</dbReference>
<evidence type="ECO:0000313" key="4">
    <source>
        <dbReference type="Proteomes" id="UP001350748"/>
    </source>
</evidence>
<evidence type="ECO:0000313" key="3">
    <source>
        <dbReference type="EMBL" id="MEF3367165.1"/>
    </source>
</evidence>
<evidence type="ECO:0000256" key="2">
    <source>
        <dbReference type="SAM" id="SignalP"/>
    </source>
</evidence>
<evidence type="ECO:0000256" key="1">
    <source>
        <dbReference type="SAM" id="Phobius"/>
    </source>
</evidence>
<feature type="chain" id="PRO_5046552308" description="Pentapeptide repeat-containing protein" evidence="2">
    <location>
        <begin position="25"/>
        <end position="780"/>
    </location>
</feature>
<dbReference type="EMBL" id="JAZHYN010000033">
    <property type="protein sequence ID" value="MEF3367165.1"/>
    <property type="molecule type" value="Genomic_DNA"/>
</dbReference>
<feature type="transmembrane region" description="Helical" evidence="1">
    <location>
        <begin position="759"/>
        <end position="779"/>
    </location>
</feature>
<organism evidence="3 4">
    <name type="scientific">Methylocystis borbori</name>
    <dbReference type="NCBI Taxonomy" id="3118750"/>
    <lineage>
        <taxon>Bacteria</taxon>
        <taxon>Pseudomonadati</taxon>
        <taxon>Pseudomonadota</taxon>
        <taxon>Alphaproteobacteria</taxon>
        <taxon>Hyphomicrobiales</taxon>
        <taxon>Methylocystaceae</taxon>
        <taxon>Methylocystis</taxon>
    </lineage>
</organism>
<feature type="transmembrane region" description="Helical" evidence="1">
    <location>
        <begin position="654"/>
        <end position="677"/>
    </location>
</feature>
<reference evidence="3 4" key="1">
    <citation type="submission" date="2024-02" db="EMBL/GenBank/DDBJ databases">
        <authorList>
            <person name="Grouzdev D."/>
        </authorList>
    </citation>
    <scope>NUCLEOTIDE SEQUENCE [LARGE SCALE GENOMIC DNA]</scope>
    <source>
        <strain evidence="3 4">9N</strain>
    </source>
</reference>
<keyword evidence="2" id="KW-0732">Signal</keyword>
<keyword evidence="4" id="KW-1185">Reference proteome</keyword>
<proteinExistence type="predicted"/>
<gene>
    <name evidence="3" type="ORF">V3H18_11530</name>
</gene>
<accession>A0ABU7XJ62</accession>
<name>A0ABU7XJ62_9HYPH</name>
<keyword evidence="1" id="KW-0812">Transmembrane</keyword>
<evidence type="ECO:0008006" key="5">
    <source>
        <dbReference type="Google" id="ProtNLM"/>
    </source>
</evidence>
<comment type="caution">
    <text evidence="3">The sequence shown here is derived from an EMBL/GenBank/DDBJ whole genome shotgun (WGS) entry which is preliminary data.</text>
</comment>
<keyword evidence="1" id="KW-1133">Transmembrane helix</keyword>
<feature type="signal peptide" evidence="2">
    <location>
        <begin position="1"/>
        <end position="24"/>
    </location>
</feature>
<sequence length="780" mass="86093">MTLIDISRLRALFLAKAVVLSSLAGVCAAPEFHRGAEIVPDEGGTASNLQALPSKAKYCSERGKGLVQIDVSEKYGEVCEPPGETVLARVIICLVRGMEAVLTPGLNGVACAAASRGASFLDARPPGADKPRSDPPERIKAEGICSNPQSDMRVLPRGFVKELVREAKDRVDPKGVRIIGAIFCDGIDLSGLDIAYTLALDRSIFRCAKSTECRRSPVEIRNFRTKGDLSLDGVVSYERILITRAEISGSFFAQLAYMPKLVISDATIIGSVRMNGTLFRDELSVENVKVAGDVDVSSSYFSHFALLKNQIDGALDLTKSQARCSYDIRKNDIDDVIGAEFGFGGVRSLSAFATKDDAIFGFKDPAANEVSAYARYANPRSEPIAKDEARFTKCGSPRSIDPGVFVFIDNHVEHSLCVRDFGWLTDDNGRSRDSNIYLNEDVVDGATWLDIVRAPEADKTVAPADRMPVLSIFNFETGTLVLDFDVVAKDIAIRVNGLHFKRVYTAKDRCESALSPRSSARQAQAMKRTGGRRFPPDLGLPSADQVTAWVKKNEFWTKKDRFTGTQPFAEFIGVFEKAGDLEAARELKIKAETAVVEARLCKNWGFHCDGLDSSDWKSEEGLLARMEARIVSIIQYVLWWLADHGYRPEGVIKYVALTVVAFWLLLQLVLGVVGYSVDEGKGKGEERPPRIKPISLMFLLGKLIPAYNIREEHAKRTTFYVLPTGAQDVTFPFRRFLKNWEVCRADVKQQDQAELYIDALRLLGLIFAIFLAAAIARLVR</sequence>
<protein>
    <recommendedName>
        <fullName evidence="5">Pentapeptide repeat-containing protein</fullName>
    </recommendedName>
</protein>